<dbReference type="PANTHER" id="PTHR35789">
    <property type="entry name" value="SPORE GERMINATION PROTEIN B3"/>
    <property type="match status" value="1"/>
</dbReference>
<proteinExistence type="predicted"/>
<dbReference type="InterPro" id="IPR057336">
    <property type="entry name" value="GerAC_N"/>
</dbReference>
<dbReference type="RefSeq" id="WP_377468508.1">
    <property type="nucleotide sequence ID" value="NZ_JBHLWN010000020.1"/>
</dbReference>
<evidence type="ECO:0000313" key="2">
    <source>
        <dbReference type="EMBL" id="MFC0211520.1"/>
    </source>
</evidence>
<dbReference type="EMBL" id="JBHLWN010000020">
    <property type="protein sequence ID" value="MFC0211520.1"/>
    <property type="molecule type" value="Genomic_DNA"/>
</dbReference>
<evidence type="ECO:0000259" key="1">
    <source>
        <dbReference type="Pfam" id="PF25198"/>
    </source>
</evidence>
<sequence>MRTYVIRLLLLLPLLAVGGCWDKKELNDLAVVMGVGIDKDPRGGIYVTAQVIKPPAKQGGTAGGSALPTWSLSERGNTVMDAIHNLNEISPRRLYWSHMQIIIFNEEIAKEGIAPYMSWFSRDPESRTGTYMAVTRGKAADLLNTKIELGNVPAKTMADLIQTASLRQLPTRKMTLRDFTSYLATPGLSPTMDVIDIEYVRGKAETYVVADVALFKGDRLVGYMKKPDKMGIDMALREYRNALIKGSCPGEKDK</sequence>
<dbReference type="InterPro" id="IPR008844">
    <property type="entry name" value="Spore_GerAC-like"/>
</dbReference>
<dbReference type="PANTHER" id="PTHR35789:SF1">
    <property type="entry name" value="SPORE GERMINATION PROTEIN B3"/>
    <property type="match status" value="1"/>
</dbReference>
<organism evidence="2 3">
    <name type="scientific">Paenibacillus chartarius</name>
    <dbReference type="NCBI Taxonomy" id="747481"/>
    <lineage>
        <taxon>Bacteria</taxon>
        <taxon>Bacillati</taxon>
        <taxon>Bacillota</taxon>
        <taxon>Bacilli</taxon>
        <taxon>Bacillales</taxon>
        <taxon>Paenibacillaceae</taxon>
        <taxon>Paenibacillus</taxon>
    </lineage>
</organism>
<comment type="caution">
    <text evidence="2">The sequence shown here is derived from an EMBL/GenBank/DDBJ whole genome shotgun (WGS) entry which is preliminary data.</text>
</comment>
<gene>
    <name evidence="2" type="ORF">ACFFK0_03485</name>
</gene>
<dbReference type="PROSITE" id="PS51257">
    <property type="entry name" value="PROKAR_LIPOPROTEIN"/>
    <property type="match status" value="1"/>
</dbReference>
<protein>
    <submittedName>
        <fullName evidence="2">Ger(X)C family spore germination protein</fullName>
    </submittedName>
</protein>
<evidence type="ECO:0000313" key="3">
    <source>
        <dbReference type="Proteomes" id="UP001589776"/>
    </source>
</evidence>
<name>A0ABV6DFV3_9BACL</name>
<accession>A0ABV6DFV3</accession>
<reference evidence="2 3" key="1">
    <citation type="submission" date="2024-09" db="EMBL/GenBank/DDBJ databases">
        <authorList>
            <person name="Sun Q."/>
            <person name="Mori K."/>
        </authorList>
    </citation>
    <scope>NUCLEOTIDE SEQUENCE [LARGE SCALE GENOMIC DNA]</scope>
    <source>
        <strain evidence="2 3">CCM 7759</strain>
    </source>
</reference>
<dbReference type="Proteomes" id="UP001589776">
    <property type="component" value="Unassembled WGS sequence"/>
</dbReference>
<dbReference type="Pfam" id="PF25198">
    <property type="entry name" value="Spore_GerAC_N"/>
    <property type="match status" value="1"/>
</dbReference>
<keyword evidence="3" id="KW-1185">Reference proteome</keyword>
<feature type="domain" description="Spore germination protein N-terminal" evidence="1">
    <location>
        <begin position="22"/>
        <end position="196"/>
    </location>
</feature>
<dbReference type="NCBIfam" id="TIGR02887">
    <property type="entry name" value="spore_ger_x_C"/>
    <property type="match status" value="1"/>
</dbReference>